<dbReference type="GO" id="GO:0005634">
    <property type="term" value="C:nucleus"/>
    <property type="evidence" value="ECO:0007669"/>
    <property type="project" value="UniProtKB-SubCell"/>
</dbReference>
<feature type="compositionally biased region" description="Low complexity" evidence="7">
    <location>
        <begin position="206"/>
        <end position="228"/>
    </location>
</feature>
<evidence type="ECO:0000313" key="9">
    <source>
        <dbReference type="EMBL" id="KAL0921536.1"/>
    </source>
</evidence>
<feature type="compositionally biased region" description="Basic residues" evidence="7">
    <location>
        <begin position="191"/>
        <end position="205"/>
    </location>
</feature>
<keyword evidence="3 6" id="KW-0158">Chromosome</keyword>
<dbReference type="Proteomes" id="UP001552299">
    <property type="component" value="Unassembled WGS sequence"/>
</dbReference>
<accession>A0ABD0VG22</accession>
<feature type="compositionally biased region" description="Low complexity" evidence="7">
    <location>
        <begin position="247"/>
        <end position="278"/>
    </location>
</feature>
<dbReference type="InterPro" id="IPR005819">
    <property type="entry name" value="H1/H5"/>
</dbReference>
<dbReference type="PRINTS" id="PR00624">
    <property type="entry name" value="HISTONEH5"/>
</dbReference>
<dbReference type="CDD" id="cd00073">
    <property type="entry name" value="H15"/>
    <property type="match status" value="1"/>
</dbReference>
<feature type="region of interest" description="Disordered" evidence="7">
    <location>
        <begin position="58"/>
        <end position="89"/>
    </location>
</feature>
<dbReference type="PANTHER" id="PTHR11467">
    <property type="entry name" value="HISTONE H1"/>
    <property type="match status" value="1"/>
</dbReference>
<dbReference type="PROSITE" id="PS51504">
    <property type="entry name" value="H15"/>
    <property type="match status" value="1"/>
</dbReference>
<feature type="compositionally biased region" description="Basic residues" evidence="7">
    <location>
        <begin position="75"/>
        <end position="89"/>
    </location>
</feature>
<keyword evidence="5 6" id="KW-0539">Nucleus</keyword>
<organism evidence="9 10">
    <name type="scientific">Dendrobium thyrsiflorum</name>
    <name type="common">Pinecone-like raceme dendrobium</name>
    <name type="synonym">Orchid</name>
    <dbReference type="NCBI Taxonomy" id="117978"/>
    <lineage>
        <taxon>Eukaryota</taxon>
        <taxon>Viridiplantae</taxon>
        <taxon>Streptophyta</taxon>
        <taxon>Embryophyta</taxon>
        <taxon>Tracheophyta</taxon>
        <taxon>Spermatophyta</taxon>
        <taxon>Magnoliopsida</taxon>
        <taxon>Liliopsida</taxon>
        <taxon>Asparagales</taxon>
        <taxon>Orchidaceae</taxon>
        <taxon>Epidendroideae</taxon>
        <taxon>Malaxideae</taxon>
        <taxon>Dendrobiinae</taxon>
        <taxon>Dendrobium</taxon>
    </lineage>
</organism>
<keyword evidence="4 6" id="KW-0238">DNA-binding</keyword>
<dbReference type="Gene3D" id="1.10.10.10">
    <property type="entry name" value="Winged helix-like DNA-binding domain superfamily/Winged helix DNA-binding domain"/>
    <property type="match status" value="1"/>
</dbReference>
<feature type="region of interest" description="Disordered" evidence="7">
    <location>
        <begin position="167"/>
        <end position="292"/>
    </location>
</feature>
<evidence type="ECO:0000256" key="3">
    <source>
        <dbReference type="ARBA" id="ARBA00022454"/>
    </source>
</evidence>
<evidence type="ECO:0000259" key="8">
    <source>
        <dbReference type="PROSITE" id="PS51504"/>
    </source>
</evidence>
<keyword evidence="10" id="KW-1185">Reference proteome</keyword>
<evidence type="ECO:0000256" key="2">
    <source>
        <dbReference type="ARBA" id="ARBA00004286"/>
    </source>
</evidence>
<comment type="subcellular location">
    <subcellularLocation>
        <location evidence="2">Chromosome</location>
    </subcellularLocation>
    <subcellularLocation>
        <location evidence="1 6">Nucleus</location>
    </subcellularLocation>
</comment>
<dbReference type="InterPro" id="IPR005818">
    <property type="entry name" value="Histone_H1/H5_H15"/>
</dbReference>
<dbReference type="SUPFAM" id="SSF46785">
    <property type="entry name" value="Winged helix' DNA-binding domain"/>
    <property type="match status" value="1"/>
</dbReference>
<evidence type="ECO:0000256" key="1">
    <source>
        <dbReference type="ARBA" id="ARBA00004123"/>
    </source>
</evidence>
<comment type="similarity">
    <text evidence="6">Belongs to the histone H1/H5 family.</text>
</comment>
<dbReference type="Pfam" id="PF00538">
    <property type="entry name" value="Linker_histone"/>
    <property type="match status" value="1"/>
</dbReference>
<reference evidence="9 10" key="1">
    <citation type="journal article" date="2024" name="Plant Biotechnol. J.">
        <title>Dendrobium thyrsiflorum genome and its molecular insights into genes involved in important horticultural traits.</title>
        <authorList>
            <person name="Chen B."/>
            <person name="Wang J.Y."/>
            <person name="Zheng P.J."/>
            <person name="Li K.L."/>
            <person name="Liang Y.M."/>
            <person name="Chen X.F."/>
            <person name="Zhang C."/>
            <person name="Zhao X."/>
            <person name="He X."/>
            <person name="Zhang G.Q."/>
            <person name="Liu Z.J."/>
            <person name="Xu Q."/>
        </authorList>
    </citation>
    <scope>NUCLEOTIDE SEQUENCE [LARGE SCALE GENOMIC DNA]</scope>
    <source>
        <strain evidence="9">GZMU011</strain>
    </source>
</reference>
<dbReference type="GO" id="GO:0003677">
    <property type="term" value="F:DNA binding"/>
    <property type="evidence" value="ECO:0007669"/>
    <property type="project" value="UniProtKB-KW"/>
</dbReference>
<sequence>MALIHASFFLTFSVFKRDFLSAYLAPHHFPDFNFLQSNLTLALILIIMATEALPTAAEETVTNPAPANTAGDKPKKTKEKKSSKLHARSSHPTYLEMIGEAITSLKERTGSSQYAIAKFIEVKHKAHLPSNFSKVLLVQLRKFAASGKLTKVKNSYKLPATTKKPAVTAPTKAKKVASPKPKTKAGAATKPKVKAAVKPKPKKKVTVTAKPKAAVKVSKPKPKTVAAKPNRRHAKVAKTSAKDTPGKKLAAVKKNVAAPKKAATAAKTTKRASSGKSANRVPAKKISTRRAN</sequence>
<dbReference type="AlphaFoldDB" id="A0ABD0VG22"/>
<feature type="compositionally biased region" description="Basic residues" evidence="7">
    <location>
        <begin position="282"/>
        <end position="292"/>
    </location>
</feature>
<evidence type="ECO:0000256" key="6">
    <source>
        <dbReference type="RuleBase" id="RU003894"/>
    </source>
</evidence>
<proteinExistence type="inferred from homology"/>
<dbReference type="InterPro" id="IPR036390">
    <property type="entry name" value="WH_DNA-bd_sf"/>
</dbReference>
<gene>
    <name evidence="9" type="ORF">M5K25_008619</name>
</gene>
<name>A0ABD0VG22_DENTH</name>
<comment type="caution">
    <text evidence="9">The sequence shown here is derived from an EMBL/GenBank/DDBJ whole genome shotgun (WGS) entry which is preliminary data.</text>
</comment>
<dbReference type="SMART" id="SM00526">
    <property type="entry name" value="H15"/>
    <property type="match status" value="1"/>
</dbReference>
<dbReference type="GO" id="GO:0005694">
    <property type="term" value="C:chromosome"/>
    <property type="evidence" value="ECO:0007669"/>
    <property type="project" value="UniProtKB-SubCell"/>
</dbReference>
<feature type="compositionally biased region" description="Basic residues" evidence="7">
    <location>
        <begin position="172"/>
        <end position="183"/>
    </location>
</feature>
<evidence type="ECO:0000313" key="10">
    <source>
        <dbReference type="Proteomes" id="UP001552299"/>
    </source>
</evidence>
<evidence type="ECO:0000256" key="4">
    <source>
        <dbReference type="ARBA" id="ARBA00023125"/>
    </source>
</evidence>
<protein>
    <recommendedName>
        <fullName evidence="8">H15 domain-containing protein</fullName>
    </recommendedName>
</protein>
<dbReference type="InterPro" id="IPR036388">
    <property type="entry name" value="WH-like_DNA-bd_sf"/>
</dbReference>
<dbReference type="EMBL" id="JANQDX010000007">
    <property type="protein sequence ID" value="KAL0921536.1"/>
    <property type="molecule type" value="Genomic_DNA"/>
</dbReference>
<dbReference type="PANTHER" id="PTHR11467:SF131">
    <property type="entry name" value="HISTONE H1"/>
    <property type="match status" value="1"/>
</dbReference>
<evidence type="ECO:0000256" key="7">
    <source>
        <dbReference type="SAM" id="MobiDB-lite"/>
    </source>
</evidence>
<evidence type="ECO:0000256" key="5">
    <source>
        <dbReference type="ARBA" id="ARBA00023242"/>
    </source>
</evidence>
<feature type="domain" description="H15" evidence="8">
    <location>
        <begin position="90"/>
        <end position="160"/>
    </location>
</feature>